<protein>
    <submittedName>
        <fullName evidence="2">T9SS type A sorting domain-containing protein</fullName>
    </submittedName>
</protein>
<dbReference type="Pfam" id="PF18962">
    <property type="entry name" value="Por_Secre_tail"/>
    <property type="match status" value="1"/>
</dbReference>
<dbReference type="NCBIfam" id="TIGR04183">
    <property type="entry name" value="Por_Secre_tail"/>
    <property type="match status" value="1"/>
</dbReference>
<feature type="domain" description="Secretion system C-terminal sorting" evidence="1">
    <location>
        <begin position="375"/>
        <end position="452"/>
    </location>
</feature>
<dbReference type="SUPFAM" id="SSF117281">
    <property type="entry name" value="Kelch motif"/>
    <property type="match status" value="1"/>
</dbReference>
<proteinExistence type="predicted"/>
<name>A0A7C6EBK4_UNCW3</name>
<organism evidence="2">
    <name type="scientific">candidate division WOR-3 bacterium</name>
    <dbReference type="NCBI Taxonomy" id="2052148"/>
    <lineage>
        <taxon>Bacteria</taxon>
        <taxon>Bacteria division WOR-3</taxon>
    </lineage>
</organism>
<gene>
    <name evidence="2" type="ORF">ENW73_07525</name>
</gene>
<accession>A0A7C6EBK4</accession>
<evidence type="ECO:0000313" key="2">
    <source>
        <dbReference type="EMBL" id="HHS52695.1"/>
    </source>
</evidence>
<reference evidence="2" key="1">
    <citation type="journal article" date="2020" name="mSystems">
        <title>Genome- and Community-Level Interaction Insights into Carbon Utilization and Element Cycling Functions of Hydrothermarchaeota in Hydrothermal Sediment.</title>
        <authorList>
            <person name="Zhou Z."/>
            <person name="Liu Y."/>
            <person name="Xu W."/>
            <person name="Pan J."/>
            <person name="Luo Z.H."/>
            <person name="Li M."/>
        </authorList>
    </citation>
    <scope>NUCLEOTIDE SEQUENCE [LARGE SCALE GENOMIC DNA]</scope>
    <source>
        <strain evidence="2">SpSt-876</strain>
    </source>
</reference>
<comment type="caution">
    <text evidence="2">The sequence shown here is derived from an EMBL/GenBank/DDBJ whole genome shotgun (WGS) entry which is preliminary data.</text>
</comment>
<dbReference type="Gene3D" id="2.60.40.4070">
    <property type="match status" value="1"/>
</dbReference>
<dbReference type="InterPro" id="IPR026444">
    <property type="entry name" value="Secre_tail"/>
</dbReference>
<dbReference type="InterPro" id="IPR015915">
    <property type="entry name" value="Kelch-typ_b-propeller"/>
</dbReference>
<evidence type="ECO:0000259" key="1">
    <source>
        <dbReference type="Pfam" id="PF18962"/>
    </source>
</evidence>
<dbReference type="EMBL" id="DTLI01000177">
    <property type="protein sequence ID" value="HHS52695.1"/>
    <property type="molecule type" value="Genomic_DNA"/>
</dbReference>
<dbReference type="AlphaFoldDB" id="A0A7C6EBK4"/>
<dbReference type="Gene3D" id="2.120.10.80">
    <property type="entry name" value="Kelch-type beta propeller"/>
    <property type="match status" value="2"/>
</dbReference>
<sequence length="454" mass="50658">MHGDWIRPAPYTTPFPETVGSAMTYGLHEGPCGRLYILLPWNGVNNFGYFNVGSPIWNSLPPLPGRAAGVGSNLCYLYWQDPPYPPISVIFCTKGNNTNEFWCYDISNNEWQRLEDIPGPVYQGSGMALATGDIGSYYGQLCANIYLLKGVTEPSGTNSEFYVYHFPLPIYPQGRNNWNPWERLPHFDGDHGSGADLTYRVSDNSLYAFQGNQNSANGVIGFWKYNISTRTWTRLSDYNNPRAPGAYQGSALGTWGVAGNEMIPQPPPMHDNIIYAFRGGGSRIFDAYSVPDDIWNYDLPDVPSWLAERIYHGSDLACGYIPFSGMCYMYAIFGEGYPNNPNYNVGAFWPGEDQPSGGQAVLSKISEQEMVRLSPNPVSEKVTFQFLVPHTSNTTVKIFDCSGKLINLISCPVQCQEVVWDTKNAKGEMVSSGIYFYSVKMEKKVAFGKVIIQR</sequence>